<dbReference type="Proteomes" id="UP001186944">
    <property type="component" value="Unassembled WGS sequence"/>
</dbReference>
<proteinExistence type="predicted"/>
<comment type="caution">
    <text evidence="1">The sequence shown here is derived from an EMBL/GenBank/DDBJ whole genome shotgun (WGS) entry which is preliminary data.</text>
</comment>
<dbReference type="Gene3D" id="2.60.120.40">
    <property type="match status" value="1"/>
</dbReference>
<evidence type="ECO:0000313" key="2">
    <source>
        <dbReference type="Proteomes" id="UP001186944"/>
    </source>
</evidence>
<keyword evidence="2" id="KW-1185">Reference proteome</keyword>
<organism evidence="1 2">
    <name type="scientific">Pinctada imbricata</name>
    <name type="common">Atlantic pearl-oyster</name>
    <name type="synonym">Pinctada martensii</name>
    <dbReference type="NCBI Taxonomy" id="66713"/>
    <lineage>
        <taxon>Eukaryota</taxon>
        <taxon>Metazoa</taxon>
        <taxon>Spiralia</taxon>
        <taxon>Lophotrochozoa</taxon>
        <taxon>Mollusca</taxon>
        <taxon>Bivalvia</taxon>
        <taxon>Autobranchia</taxon>
        <taxon>Pteriomorphia</taxon>
        <taxon>Pterioida</taxon>
        <taxon>Pterioidea</taxon>
        <taxon>Pteriidae</taxon>
        <taxon>Pinctada</taxon>
    </lineage>
</organism>
<evidence type="ECO:0000313" key="1">
    <source>
        <dbReference type="EMBL" id="KAK3086734.1"/>
    </source>
</evidence>
<dbReference type="EMBL" id="VSWD01000012">
    <property type="protein sequence ID" value="KAK3086734.1"/>
    <property type="molecule type" value="Genomic_DNA"/>
</dbReference>
<name>A0AA88Y0C3_PINIB</name>
<sequence length="83" mass="8735">AISTKAGRWQSSELVKEGTAYGYSLADSISGSGDADYSTATNTVILRVGMGEHVYVRTGGSGDGILDGHNFDTFSGWIINETD</sequence>
<dbReference type="AlphaFoldDB" id="A0AA88Y0C3"/>
<feature type="non-terminal residue" evidence="1">
    <location>
        <position position="1"/>
    </location>
</feature>
<reference evidence="1" key="1">
    <citation type="submission" date="2019-08" db="EMBL/GenBank/DDBJ databases">
        <title>The improved chromosome-level genome for the pearl oyster Pinctada fucata martensii using PacBio sequencing and Hi-C.</title>
        <authorList>
            <person name="Zheng Z."/>
        </authorList>
    </citation>
    <scope>NUCLEOTIDE SEQUENCE</scope>
    <source>
        <strain evidence="1">ZZ-2019</strain>
        <tissue evidence="1">Adductor muscle</tissue>
    </source>
</reference>
<protein>
    <submittedName>
        <fullName evidence="1">Uncharacterized protein</fullName>
    </submittedName>
</protein>
<dbReference type="InterPro" id="IPR008983">
    <property type="entry name" value="Tumour_necrosis_fac-like_dom"/>
</dbReference>
<accession>A0AA88Y0C3</accession>
<gene>
    <name evidence="1" type="ORF">FSP39_022649</name>
</gene>